<protein>
    <submittedName>
        <fullName evidence="2">Uncharacterized protein</fullName>
    </submittedName>
</protein>
<dbReference type="EMBL" id="JAAAPK010000005">
    <property type="protein sequence ID" value="NBC42384.1"/>
    <property type="molecule type" value="Genomic_DNA"/>
</dbReference>
<comment type="caution">
    <text evidence="2">The sequence shown here is derived from an EMBL/GenBank/DDBJ whole genome shotgun (WGS) entry which is preliminary data.</text>
</comment>
<sequence>MDAVSEWARRNQRAILVGSVVVIAGVVFVVVSAGVGLIVLAPALLLTTSSVAPAQHLVECAP</sequence>
<evidence type="ECO:0000313" key="3">
    <source>
        <dbReference type="Proteomes" id="UP000537825"/>
    </source>
</evidence>
<dbReference type="AlphaFoldDB" id="A0A7X4YBE5"/>
<feature type="transmembrane region" description="Helical" evidence="1">
    <location>
        <begin position="15"/>
        <end position="41"/>
    </location>
</feature>
<keyword evidence="1" id="KW-0812">Transmembrane</keyword>
<keyword evidence="3" id="KW-1185">Reference proteome</keyword>
<keyword evidence="1" id="KW-0472">Membrane</keyword>
<organism evidence="2 3">
    <name type="scientific">Corallococcus exiguus</name>
    <dbReference type="NCBI Taxonomy" id="83462"/>
    <lineage>
        <taxon>Bacteria</taxon>
        <taxon>Pseudomonadati</taxon>
        <taxon>Myxococcota</taxon>
        <taxon>Myxococcia</taxon>
        <taxon>Myxococcales</taxon>
        <taxon>Cystobacterineae</taxon>
        <taxon>Myxococcaceae</taxon>
        <taxon>Corallococcus</taxon>
    </lineage>
</organism>
<accession>A0A7X4YBE5</accession>
<gene>
    <name evidence="2" type="ORF">GTZ93_21515</name>
</gene>
<proteinExistence type="predicted"/>
<evidence type="ECO:0000256" key="1">
    <source>
        <dbReference type="SAM" id="Phobius"/>
    </source>
</evidence>
<dbReference type="Proteomes" id="UP000537825">
    <property type="component" value="Unassembled WGS sequence"/>
</dbReference>
<reference evidence="2 3" key="1">
    <citation type="submission" date="2020-01" db="EMBL/GenBank/DDBJ databases">
        <title>The draft genome sequence of Corallococcus exiguus DSM 14696.</title>
        <authorList>
            <person name="Zhang X."/>
            <person name="Zhu H."/>
        </authorList>
    </citation>
    <scope>NUCLEOTIDE SEQUENCE [LARGE SCALE GENOMIC DNA]</scope>
    <source>
        <strain evidence="2 3">DSM 14696</strain>
    </source>
</reference>
<keyword evidence="1" id="KW-1133">Transmembrane helix</keyword>
<evidence type="ECO:0000313" key="2">
    <source>
        <dbReference type="EMBL" id="NBC42384.1"/>
    </source>
</evidence>
<name>A0A7X4YBE5_9BACT</name>